<organism evidence="5 6">
    <name type="scientific">Ceratobasidium theobromae</name>
    <dbReference type="NCBI Taxonomy" id="1582974"/>
    <lineage>
        <taxon>Eukaryota</taxon>
        <taxon>Fungi</taxon>
        <taxon>Dikarya</taxon>
        <taxon>Basidiomycota</taxon>
        <taxon>Agaricomycotina</taxon>
        <taxon>Agaricomycetes</taxon>
        <taxon>Cantharellales</taxon>
        <taxon>Ceratobasidiaceae</taxon>
        <taxon>Ceratobasidium</taxon>
    </lineage>
</organism>
<accession>A0A5N5QR65</accession>
<evidence type="ECO:0000313" key="5">
    <source>
        <dbReference type="EMBL" id="KAB5594053.1"/>
    </source>
</evidence>
<comment type="similarity">
    <text evidence="1">Belongs to the SNAP family.</text>
</comment>
<keyword evidence="6" id="KW-1185">Reference proteome</keyword>
<feature type="transmembrane region" description="Helical" evidence="4">
    <location>
        <begin position="678"/>
        <end position="697"/>
    </location>
</feature>
<dbReference type="InterPro" id="IPR013635">
    <property type="entry name" value="Ice2"/>
</dbReference>
<dbReference type="Pfam" id="PF08426">
    <property type="entry name" value="ICE2"/>
    <property type="match status" value="1"/>
</dbReference>
<dbReference type="Gene3D" id="1.25.40.10">
    <property type="entry name" value="Tetratricopeptide repeat domain"/>
    <property type="match status" value="2"/>
</dbReference>
<dbReference type="Proteomes" id="UP000383932">
    <property type="component" value="Unassembled WGS sequence"/>
</dbReference>
<dbReference type="PANTHER" id="PTHR13768">
    <property type="entry name" value="SOLUBLE NSF ATTACHMENT PROTEIN SNAP"/>
    <property type="match status" value="1"/>
</dbReference>
<dbReference type="GO" id="GO:0005483">
    <property type="term" value="F:soluble NSF attachment protein activity"/>
    <property type="evidence" value="ECO:0007669"/>
    <property type="project" value="TreeGrafter"/>
</dbReference>
<name>A0A5N5QR65_9AGAM</name>
<dbReference type="GO" id="GO:0031201">
    <property type="term" value="C:SNARE complex"/>
    <property type="evidence" value="ECO:0007669"/>
    <property type="project" value="TreeGrafter"/>
</dbReference>
<dbReference type="SUPFAM" id="SSF48452">
    <property type="entry name" value="TPR-like"/>
    <property type="match status" value="1"/>
</dbReference>
<keyword evidence="2" id="KW-0813">Transport</keyword>
<protein>
    <submittedName>
        <fullName evidence="5">Vesicular-fusion protein SEC17</fullName>
    </submittedName>
</protein>
<feature type="transmembrane region" description="Helical" evidence="4">
    <location>
        <begin position="483"/>
        <end position="504"/>
    </location>
</feature>
<evidence type="ECO:0000313" key="6">
    <source>
        <dbReference type="Proteomes" id="UP000383932"/>
    </source>
</evidence>
<keyword evidence="4" id="KW-0812">Transmembrane</keyword>
<proteinExistence type="inferred from homology"/>
<dbReference type="PANTHER" id="PTHR13768:SF8">
    <property type="entry name" value="ALPHA-SOLUBLE NSF ATTACHMENT PROTEIN"/>
    <property type="match status" value="1"/>
</dbReference>
<dbReference type="OrthoDB" id="9984275at2759"/>
<dbReference type="InterPro" id="IPR011990">
    <property type="entry name" value="TPR-like_helical_dom_sf"/>
</dbReference>
<dbReference type="InterPro" id="IPR000744">
    <property type="entry name" value="NSF_attach"/>
</dbReference>
<keyword evidence="4" id="KW-0472">Membrane</keyword>
<dbReference type="GO" id="GO:0005774">
    <property type="term" value="C:vacuolar membrane"/>
    <property type="evidence" value="ECO:0007669"/>
    <property type="project" value="TreeGrafter"/>
</dbReference>
<dbReference type="Pfam" id="PF14938">
    <property type="entry name" value="SNAP"/>
    <property type="match status" value="2"/>
</dbReference>
<evidence type="ECO:0000256" key="2">
    <source>
        <dbReference type="ARBA" id="ARBA00022448"/>
    </source>
</evidence>
<feature type="transmembrane region" description="Helical" evidence="4">
    <location>
        <begin position="510"/>
        <end position="535"/>
    </location>
</feature>
<dbReference type="GO" id="GO:0019905">
    <property type="term" value="F:syntaxin binding"/>
    <property type="evidence" value="ECO:0007669"/>
    <property type="project" value="TreeGrafter"/>
</dbReference>
<dbReference type="EMBL" id="SSOP01000026">
    <property type="protein sequence ID" value="KAB5594053.1"/>
    <property type="molecule type" value="Genomic_DNA"/>
</dbReference>
<sequence>MAPSLSQAQQLLAKADKRFNSSTGWFSSNNAKYEEAGDLYQQAANSFKIDKQFKEAGDAFMMEAQCREQAGEKDDAANAYWQAAKAYKRGFPDEAAKALSATITLLTKAGRFRQAADREKEIAQIYLQESQDLSKACESFERAADWYAQEDATALVNMSLCSGLLLTLHRRTANSCYKDAADLHAELEHYSHAIALYEKVADHSLTSALTKYSVKEYWLRSSLCALALQDTVTARRNMEKYGRQDNTFSTTREAKFIFALTDAIEGSDKGAFTTAVYDYDQLAITLGISPRELVWPALQFAFALYCAGSRSLYYFSSLEVSVAVYIGGLQLMFSSKQGRVGSFLVAHHGDAVDSAKRTNEHCKVVNRLANITIPALDAFDPLDSGFPRVLAGSHTTCSYTWNYALTATMVIPHVVIHAATYASCDVRSLFSTPRHSLLTASTWWGRFLRWTSPLFVGMEGLASLLVIQFTGRKAKEVAEQGEGAQFGLLVGAAAAYVASAWWLVATYPLVAITPLSSTLVGAALTSLVFLTLIGFGVRRTNVIETAGLALYVTYNIWLCSETGDSDGYGEGWIHISGTYAPLVANIMPHLQTLVNFIRHTLPKPLLVSLLYRLLVLHLASRILPLIGGDSWADEAGVDGGWDERPSSRVTTVLLTYRQTIFVTVYSHLLLLDHTSQVWWRWTNIFFTLAAWAVEILLTGEDDDLGVKTWKVD</sequence>
<comment type="caution">
    <text evidence="5">The sequence shown here is derived from an EMBL/GenBank/DDBJ whole genome shotgun (WGS) entry which is preliminary data.</text>
</comment>
<reference evidence="5 6" key="1">
    <citation type="journal article" date="2019" name="Fungal Biol. Biotechnol.">
        <title>Draft genome sequence of fastidious pathogen Ceratobasidium theobromae, which causes vascular-streak dieback in Theobroma cacao.</title>
        <authorList>
            <person name="Ali S.S."/>
            <person name="Asman A."/>
            <person name="Shao J."/>
            <person name="Firmansyah A.P."/>
            <person name="Susilo A.W."/>
            <person name="Rosmana A."/>
            <person name="McMahon P."/>
            <person name="Junaid M."/>
            <person name="Guest D."/>
            <person name="Kheng T.Y."/>
            <person name="Meinhardt L.W."/>
            <person name="Bailey B.A."/>
        </authorList>
    </citation>
    <scope>NUCLEOTIDE SEQUENCE [LARGE SCALE GENOMIC DNA]</scope>
    <source>
        <strain evidence="5 6">CT2</strain>
    </source>
</reference>
<evidence type="ECO:0000256" key="3">
    <source>
        <dbReference type="ARBA" id="ARBA00022927"/>
    </source>
</evidence>
<dbReference type="GO" id="GO:0035494">
    <property type="term" value="P:SNARE complex disassembly"/>
    <property type="evidence" value="ECO:0007669"/>
    <property type="project" value="TreeGrafter"/>
</dbReference>
<dbReference type="CDD" id="cd15832">
    <property type="entry name" value="SNAP"/>
    <property type="match status" value="1"/>
</dbReference>
<evidence type="ECO:0000256" key="1">
    <source>
        <dbReference type="ARBA" id="ARBA00010050"/>
    </source>
</evidence>
<dbReference type="GO" id="GO:0006886">
    <property type="term" value="P:intracellular protein transport"/>
    <property type="evidence" value="ECO:0007669"/>
    <property type="project" value="InterPro"/>
</dbReference>
<dbReference type="AlphaFoldDB" id="A0A5N5QR65"/>
<dbReference type="PRINTS" id="PR00448">
    <property type="entry name" value="NSFATTACHMNT"/>
</dbReference>
<evidence type="ECO:0000256" key="4">
    <source>
        <dbReference type="SAM" id="Phobius"/>
    </source>
</evidence>
<keyword evidence="3" id="KW-0653">Protein transport</keyword>
<feature type="transmembrane region" description="Helical" evidence="4">
    <location>
        <begin position="450"/>
        <end position="471"/>
    </location>
</feature>
<gene>
    <name evidence="5" type="ORF">CTheo_2522</name>
</gene>
<keyword evidence="4" id="KW-1133">Transmembrane helix</keyword>